<name>A0ABY7F227_MYAAR</name>
<dbReference type="EMBL" id="CP111020">
    <property type="protein sequence ID" value="WAR15091.1"/>
    <property type="molecule type" value="Genomic_DNA"/>
</dbReference>
<keyword evidence="1" id="KW-0732">Signal</keyword>
<evidence type="ECO:0000313" key="3">
    <source>
        <dbReference type="Proteomes" id="UP001164746"/>
    </source>
</evidence>
<dbReference type="Proteomes" id="UP001164746">
    <property type="component" value="Chromosome 9"/>
</dbReference>
<organism evidence="2 3">
    <name type="scientific">Mya arenaria</name>
    <name type="common">Soft-shell clam</name>
    <dbReference type="NCBI Taxonomy" id="6604"/>
    <lineage>
        <taxon>Eukaryota</taxon>
        <taxon>Metazoa</taxon>
        <taxon>Spiralia</taxon>
        <taxon>Lophotrochozoa</taxon>
        <taxon>Mollusca</taxon>
        <taxon>Bivalvia</taxon>
        <taxon>Autobranchia</taxon>
        <taxon>Heteroconchia</taxon>
        <taxon>Euheterodonta</taxon>
        <taxon>Imparidentia</taxon>
        <taxon>Neoheterodontei</taxon>
        <taxon>Myida</taxon>
        <taxon>Myoidea</taxon>
        <taxon>Myidae</taxon>
        <taxon>Mya</taxon>
    </lineage>
</organism>
<keyword evidence="3" id="KW-1185">Reference proteome</keyword>
<evidence type="ECO:0000313" key="2">
    <source>
        <dbReference type="EMBL" id="WAR15091.1"/>
    </source>
</evidence>
<feature type="signal peptide" evidence="1">
    <location>
        <begin position="1"/>
        <end position="24"/>
    </location>
</feature>
<proteinExistence type="predicted"/>
<protein>
    <submittedName>
        <fullName evidence="2">Uncharacterized protein</fullName>
    </submittedName>
</protein>
<feature type="chain" id="PRO_5047509411" evidence="1">
    <location>
        <begin position="25"/>
        <end position="56"/>
    </location>
</feature>
<gene>
    <name evidence="2" type="ORF">MAR_005196</name>
</gene>
<reference evidence="2" key="1">
    <citation type="submission" date="2022-11" db="EMBL/GenBank/DDBJ databases">
        <title>Centuries of genome instability and evolution in soft-shell clam transmissible cancer (bioRxiv).</title>
        <authorList>
            <person name="Hart S.F.M."/>
            <person name="Yonemitsu M.A."/>
            <person name="Giersch R.M."/>
            <person name="Beal B.F."/>
            <person name="Arriagada G."/>
            <person name="Davis B.W."/>
            <person name="Ostrander E.A."/>
            <person name="Goff S.P."/>
            <person name="Metzger M.J."/>
        </authorList>
    </citation>
    <scope>NUCLEOTIDE SEQUENCE</scope>
    <source>
        <strain evidence="2">MELC-2E11</strain>
        <tissue evidence="2">Siphon/mantle</tissue>
    </source>
</reference>
<sequence>MKITGSHSAVFSVLVKILLPSAIALRLNSSQVYCALDNVRIIFLESLTSETTDARK</sequence>
<evidence type="ECO:0000256" key="1">
    <source>
        <dbReference type="SAM" id="SignalP"/>
    </source>
</evidence>
<accession>A0ABY7F227</accession>